<protein>
    <recommendedName>
        <fullName evidence="3">CAAX prenyl protease 2/Lysostaphin resistance protein A-like domain-containing protein</fullName>
    </recommendedName>
</protein>
<keyword evidence="2" id="KW-0812">Transmembrane</keyword>
<feature type="transmembrane region" description="Helical" evidence="2">
    <location>
        <begin position="127"/>
        <end position="149"/>
    </location>
</feature>
<dbReference type="AlphaFoldDB" id="A0A0R1ZF29"/>
<evidence type="ECO:0000259" key="3">
    <source>
        <dbReference type="Pfam" id="PF02517"/>
    </source>
</evidence>
<gene>
    <name evidence="4" type="ORF">FC64_GL000647</name>
</gene>
<feature type="transmembrane region" description="Helical" evidence="2">
    <location>
        <begin position="32"/>
        <end position="50"/>
    </location>
</feature>
<comment type="caution">
    <text evidence="4">The sequence shown here is derived from an EMBL/GenBank/DDBJ whole genome shotgun (WGS) entry which is preliminary data.</text>
</comment>
<dbReference type="GO" id="GO:0004175">
    <property type="term" value="F:endopeptidase activity"/>
    <property type="evidence" value="ECO:0007669"/>
    <property type="project" value="UniProtKB-ARBA"/>
</dbReference>
<keyword evidence="2" id="KW-1133">Transmembrane helix</keyword>
<dbReference type="InterPro" id="IPR003675">
    <property type="entry name" value="Rce1/LyrA-like_dom"/>
</dbReference>
<keyword evidence="5" id="KW-1185">Reference proteome</keyword>
<keyword evidence="2" id="KW-0472">Membrane</keyword>
<name>A0A0R1ZF29_9LACO</name>
<dbReference type="EMBL" id="AYYZ01000004">
    <property type="protein sequence ID" value="KRM53361.1"/>
    <property type="molecule type" value="Genomic_DNA"/>
</dbReference>
<accession>A0A0R1ZF29</accession>
<proteinExistence type="inferred from homology"/>
<evidence type="ECO:0000313" key="5">
    <source>
        <dbReference type="Proteomes" id="UP000051291"/>
    </source>
</evidence>
<evidence type="ECO:0000313" key="4">
    <source>
        <dbReference type="EMBL" id="KRM53361.1"/>
    </source>
</evidence>
<feature type="transmembrane region" description="Helical" evidence="2">
    <location>
        <begin position="236"/>
        <end position="260"/>
    </location>
</feature>
<organism evidence="4 5">
    <name type="scientific">Ligilactobacillus araffinosus DSM 20653</name>
    <dbReference type="NCBI Taxonomy" id="1423820"/>
    <lineage>
        <taxon>Bacteria</taxon>
        <taxon>Bacillati</taxon>
        <taxon>Bacillota</taxon>
        <taxon>Bacilli</taxon>
        <taxon>Lactobacillales</taxon>
        <taxon>Lactobacillaceae</taxon>
        <taxon>Ligilactobacillus</taxon>
    </lineage>
</organism>
<feature type="transmembrane region" description="Helical" evidence="2">
    <location>
        <begin position="161"/>
        <end position="180"/>
    </location>
</feature>
<dbReference type="PATRIC" id="fig|1423820.4.peg.656"/>
<comment type="similarity">
    <text evidence="1">Belongs to the UPF0177 family.</text>
</comment>
<sequence length="274" mass="31260">MIKLEHINLKLYQRRFAMLSNKLYQTPADKKILLSIICYFLYLIVSYFSSMLKNPFRNIIIFIFVSATAFFIFNYVKTLKLLASKNKIRSPFITILFILLLVCFFAITVHPIENIKNILTTSPLNIFNSLIIALSAGIFEEFLVRLLMLDGLAQLLKNQKYGLLLAATLSSIIFGFLHLSNLTFQPFNITCQQIFYATAIGLMFSFVRLKTNGILLCVILHSLVDFQPNINSSGSTMSWGILLSIFIPIMLVSLGCILQLNNKLQQLRKFDTNS</sequence>
<feature type="transmembrane region" description="Helical" evidence="2">
    <location>
        <begin position="186"/>
        <end position="206"/>
    </location>
</feature>
<evidence type="ECO:0000256" key="1">
    <source>
        <dbReference type="ARBA" id="ARBA00009067"/>
    </source>
</evidence>
<reference evidence="4 5" key="1">
    <citation type="journal article" date="2015" name="Genome Announc.">
        <title>Expanding the biotechnology potential of lactobacilli through comparative genomics of 213 strains and associated genera.</title>
        <authorList>
            <person name="Sun Z."/>
            <person name="Harris H.M."/>
            <person name="McCann A."/>
            <person name="Guo C."/>
            <person name="Argimon S."/>
            <person name="Zhang W."/>
            <person name="Yang X."/>
            <person name="Jeffery I.B."/>
            <person name="Cooney J.C."/>
            <person name="Kagawa T.F."/>
            <person name="Liu W."/>
            <person name="Song Y."/>
            <person name="Salvetti E."/>
            <person name="Wrobel A."/>
            <person name="Rasinkangas P."/>
            <person name="Parkhill J."/>
            <person name="Rea M.C."/>
            <person name="O'Sullivan O."/>
            <person name="Ritari J."/>
            <person name="Douillard F.P."/>
            <person name="Paul Ross R."/>
            <person name="Yang R."/>
            <person name="Briner A.E."/>
            <person name="Felis G.E."/>
            <person name="de Vos W.M."/>
            <person name="Barrangou R."/>
            <person name="Klaenhammer T.R."/>
            <person name="Caufield P.W."/>
            <person name="Cui Y."/>
            <person name="Zhang H."/>
            <person name="O'Toole P.W."/>
        </authorList>
    </citation>
    <scope>NUCLEOTIDE SEQUENCE [LARGE SCALE GENOMIC DNA]</scope>
    <source>
        <strain evidence="4 5">DSM 20653</strain>
    </source>
</reference>
<dbReference type="GO" id="GO:0080120">
    <property type="term" value="P:CAAX-box protein maturation"/>
    <property type="evidence" value="ECO:0007669"/>
    <property type="project" value="UniProtKB-ARBA"/>
</dbReference>
<dbReference type="Proteomes" id="UP000051291">
    <property type="component" value="Unassembled WGS sequence"/>
</dbReference>
<feature type="transmembrane region" description="Helical" evidence="2">
    <location>
        <begin position="56"/>
        <end position="76"/>
    </location>
</feature>
<feature type="transmembrane region" description="Helical" evidence="2">
    <location>
        <begin position="88"/>
        <end position="107"/>
    </location>
</feature>
<dbReference type="STRING" id="1423820.FC64_GL000647"/>
<evidence type="ECO:0000256" key="2">
    <source>
        <dbReference type="SAM" id="Phobius"/>
    </source>
</evidence>
<feature type="domain" description="CAAX prenyl protease 2/Lysostaphin resistance protein A-like" evidence="3">
    <location>
        <begin position="125"/>
        <end position="226"/>
    </location>
</feature>
<dbReference type="Pfam" id="PF02517">
    <property type="entry name" value="Rce1-like"/>
    <property type="match status" value="1"/>
</dbReference>